<evidence type="ECO:0000313" key="7">
    <source>
        <dbReference type="EMBL" id="KGH48034.1"/>
    </source>
</evidence>
<dbReference type="PANTHER" id="PTHR35936">
    <property type="entry name" value="MEMBRANE-BOUND LYTIC MUREIN TRANSGLYCOSYLASE F"/>
    <property type="match status" value="1"/>
</dbReference>
<dbReference type="PROSITE" id="PS51257">
    <property type="entry name" value="PROKAR_LIPOPROTEIN"/>
    <property type="match status" value="1"/>
</dbReference>
<sequence length="316" mass="32448">MSRTRLSVRAAVPVALTTALLLAGCGGGDDESAAAEPAAEGSTDSAVPDTSDIVGGVSEDAALAEGLPADLASLSIGSNVQSPPNNFYAEDGSTPVGFEVDIITAIGNKLGLDVEYSDMAFDSLITGLQTGRVDATIAGMNDTPERQESIDFVDYFESGITIMVQKGNPAGIEASADLCGQAIAVVQGTTQEDFAAEQSAECEANGEEPLAVTATPSDSQNQTQLRTGRVDAILNDLPTAVYISQTAGDGEYFETVDQDPINGGPYGIGLNKDDAALRDAIQQALQSLIDDGTYGEILEAWDVTSGAVDQATVNGG</sequence>
<dbReference type="GO" id="GO:0030313">
    <property type="term" value="C:cell envelope"/>
    <property type="evidence" value="ECO:0007669"/>
    <property type="project" value="UniProtKB-SubCell"/>
</dbReference>
<reference evidence="7 8" key="1">
    <citation type="submission" date="2014-07" db="EMBL/GenBank/DDBJ databases">
        <title>Biosystematic studies on Modestobacter strains isolated from extreme hyper-arid desert soil and from historic building.</title>
        <authorList>
            <person name="Bukarasam K."/>
            <person name="Bull A."/>
            <person name="Girard G."/>
            <person name="van Wezel G."/>
            <person name="Goodfellow M."/>
        </authorList>
    </citation>
    <scope>NUCLEOTIDE SEQUENCE [LARGE SCALE GENOMIC DNA]</scope>
    <source>
        <strain evidence="7 8">KNN45-2b</strain>
    </source>
</reference>
<accession>A0A098YC07</accession>
<evidence type="ECO:0000256" key="3">
    <source>
        <dbReference type="ARBA" id="ARBA00022729"/>
    </source>
</evidence>
<feature type="domain" description="Solute-binding protein family 3/N-terminal" evidence="6">
    <location>
        <begin position="73"/>
        <end position="305"/>
    </location>
</feature>
<dbReference type="InterPro" id="IPR018313">
    <property type="entry name" value="SBP_3_CS"/>
</dbReference>
<feature type="signal peptide" evidence="5">
    <location>
        <begin position="1"/>
        <end position="23"/>
    </location>
</feature>
<comment type="subcellular location">
    <subcellularLocation>
        <location evidence="1">Cell envelope</location>
    </subcellularLocation>
</comment>
<keyword evidence="8" id="KW-1185">Reference proteome</keyword>
<dbReference type="STRING" id="1522368.IN07_04745"/>
<gene>
    <name evidence="7" type="ORF">IN07_04745</name>
</gene>
<evidence type="ECO:0000313" key="8">
    <source>
        <dbReference type="Proteomes" id="UP000029713"/>
    </source>
</evidence>
<evidence type="ECO:0000256" key="4">
    <source>
        <dbReference type="RuleBase" id="RU003744"/>
    </source>
</evidence>
<dbReference type="PANTHER" id="PTHR35936:SF17">
    <property type="entry name" value="ARGININE-BINDING EXTRACELLULAR PROTEIN ARTP"/>
    <property type="match status" value="1"/>
</dbReference>
<evidence type="ECO:0000259" key="6">
    <source>
        <dbReference type="SMART" id="SM00062"/>
    </source>
</evidence>
<protein>
    <submittedName>
        <fullName evidence="7">ABC transporter substrate-binding protein</fullName>
    </submittedName>
</protein>
<dbReference type="OrthoDB" id="4633994at2"/>
<dbReference type="InterPro" id="IPR001638">
    <property type="entry name" value="Solute-binding_3/MltF_N"/>
</dbReference>
<dbReference type="SMART" id="SM00062">
    <property type="entry name" value="PBPb"/>
    <property type="match status" value="1"/>
</dbReference>
<dbReference type="EMBL" id="JPMX01000013">
    <property type="protein sequence ID" value="KGH48034.1"/>
    <property type="molecule type" value="Genomic_DNA"/>
</dbReference>
<dbReference type="RefSeq" id="WP_036333979.1">
    <property type="nucleotide sequence ID" value="NZ_JPMX01000013.1"/>
</dbReference>
<dbReference type="Pfam" id="PF00497">
    <property type="entry name" value="SBP_bac_3"/>
    <property type="match status" value="1"/>
</dbReference>
<dbReference type="Gene3D" id="3.40.190.10">
    <property type="entry name" value="Periplasmic binding protein-like II"/>
    <property type="match status" value="2"/>
</dbReference>
<organism evidence="7 8">
    <name type="scientific">Modestobacter caceresii</name>
    <dbReference type="NCBI Taxonomy" id="1522368"/>
    <lineage>
        <taxon>Bacteria</taxon>
        <taxon>Bacillati</taxon>
        <taxon>Actinomycetota</taxon>
        <taxon>Actinomycetes</taxon>
        <taxon>Geodermatophilales</taxon>
        <taxon>Geodermatophilaceae</taxon>
        <taxon>Modestobacter</taxon>
    </lineage>
</organism>
<proteinExistence type="inferred from homology"/>
<evidence type="ECO:0000256" key="2">
    <source>
        <dbReference type="ARBA" id="ARBA00010333"/>
    </source>
</evidence>
<feature type="chain" id="PRO_5038922860" evidence="5">
    <location>
        <begin position="24"/>
        <end position="316"/>
    </location>
</feature>
<keyword evidence="3 5" id="KW-0732">Signal</keyword>
<dbReference type="PROSITE" id="PS01039">
    <property type="entry name" value="SBP_BACTERIAL_3"/>
    <property type="match status" value="1"/>
</dbReference>
<evidence type="ECO:0000256" key="1">
    <source>
        <dbReference type="ARBA" id="ARBA00004196"/>
    </source>
</evidence>
<dbReference type="AlphaFoldDB" id="A0A098YC07"/>
<comment type="similarity">
    <text evidence="2 4">Belongs to the bacterial solute-binding protein 3 family.</text>
</comment>
<dbReference type="Proteomes" id="UP000029713">
    <property type="component" value="Unassembled WGS sequence"/>
</dbReference>
<name>A0A098YC07_9ACTN</name>
<dbReference type="SUPFAM" id="SSF53850">
    <property type="entry name" value="Periplasmic binding protein-like II"/>
    <property type="match status" value="1"/>
</dbReference>
<dbReference type="CDD" id="cd01004">
    <property type="entry name" value="PBP2_MidA_like"/>
    <property type="match status" value="1"/>
</dbReference>
<comment type="caution">
    <text evidence="7">The sequence shown here is derived from an EMBL/GenBank/DDBJ whole genome shotgun (WGS) entry which is preliminary data.</text>
</comment>
<evidence type="ECO:0000256" key="5">
    <source>
        <dbReference type="SAM" id="SignalP"/>
    </source>
</evidence>